<name>A0ABD6DNE7_9EURY</name>
<proteinExistence type="predicted"/>
<evidence type="ECO:0000313" key="3">
    <source>
        <dbReference type="Proteomes" id="UP001597034"/>
    </source>
</evidence>
<keyword evidence="3" id="KW-1185">Reference proteome</keyword>
<accession>A0ABD6DNE7</accession>
<feature type="region of interest" description="Disordered" evidence="1">
    <location>
        <begin position="1"/>
        <end position="20"/>
    </location>
</feature>
<dbReference type="AlphaFoldDB" id="A0ABD6DNE7"/>
<sequence length="319" mass="34212">MADRPNWSRPRSDDERPTASRRRFLAGGAATVTAALAGCLDDSLDVGDETGDGPTTTPTFRETARGLVGEYIDDAAAEDMDALSAVVHSASVLDPDRWDGTDWEFDGSVYKAVDGFELEDVTTDVSVELLFEYPGIGIWFDRDELGTRIGSEDIAVVDVGAEPLTADQKDSWILATDDGEWRVFFVSSEARSTGSARESFEPPVVDEAHDVVESVTWDVERGSRASGTGAANERIGVRVALTETPGVEADTVRIETAVADAELEFYTEQDGPVSTSWAGNTGTIEAAAAGDRLVVTAVDGTEETVVHREHYRPGAEDDA</sequence>
<dbReference type="RefSeq" id="WP_256401927.1">
    <property type="nucleotide sequence ID" value="NZ_JANHJR010000004.1"/>
</dbReference>
<dbReference type="EMBL" id="JBHUDO010000004">
    <property type="protein sequence ID" value="MFD1647591.1"/>
    <property type="molecule type" value="Genomic_DNA"/>
</dbReference>
<reference evidence="2 3" key="1">
    <citation type="journal article" date="2019" name="Int. J. Syst. Evol. Microbiol.">
        <title>The Global Catalogue of Microorganisms (GCM) 10K type strain sequencing project: providing services to taxonomists for standard genome sequencing and annotation.</title>
        <authorList>
            <consortium name="The Broad Institute Genomics Platform"/>
            <consortium name="The Broad Institute Genome Sequencing Center for Infectious Disease"/>
            <person name="Wu L."/>
            <person name="Ma J."/>
        </authorList>
    </citation>
    <scope>NUCLEOTIDE SEQUENCE [LARGE SCALE GENOMIC DNA]</scope>
    <source>
        <strain evidence="2 3">CGMCC 1.10390</strain>
    </source>
</reference>
<comment type="caution">
    <text evidence="2">The sequence shown here is derived from an EMBL/GenBank/DDBJ whole genome shotgun (WGS) entry which is preliminary data.</text>
</comment>
<evidence type="ECO:0008006" key="4">
    <source>
        <dbReference type="Google" id="ProtNLM"/>
    </source>
</evidence>
<gene>
    <name evidence="2" type="ORF">ACFSBL_18015</name>
</gene>
<evidence type="ECO:0000256" key="1">
    <source>
        <dbReference type="SAM" id="MobiDB-lite"/>
    </source>
</evidence>
<protein>
    <recommendedName>
        <fullName evidence="4">Tat (Twin-arginine translocation) pathway signal sequence</fullName>
    </recommendedName>
</protein>
<evidence type="ECO:0000313" key="2">
    <source>
        <dbReference type="EMBL" id="MFD1647591.1"/>
    </source>
</evidence>
<organism evidence="2 3">
    <name type="scientific">Haloarchaeobius litoreus</name>
    <dbReference type="NCBI Taxonomy" id="755306"/>
    <lineage>
        <taxon>Archaea</taxon>
        <taxon>Methanobacteriati</taxon>
        <taxon>Methanobacteriota</taxon>
        <taxon>Stenosarchaea group</taxon>
        <taxon>Halobacteria</taxon>
        <taxon>Halobacteriales</taxon>
        <taxon>Halorubellaceae</taxon>
        <taxon>Haloarchaeobius</taxon>
    </lineage>
</organism>
<dbReference type="Proteomes" id="UP001597034">
    <property type="component" value="Unassembled WGS sequence"/>
</dbReference>